<keyword evidence="1" id="KW-0472">Membrane</keyword>
<protein>
    <submittedName>
        <fullName evidence="2">Uncharacterized protein</fullName>
    </submittedName>
</protein>
<dbReference type="RefSeq" id="WP_072876214.1">
    <property type="nucleotide sequence ID" value="NZ_FQVT01000001.1"/>
</dbReference>
<organism evidence="2 3">
    <name type="scientific">Salegentibacter echinorum</name>
    <dbReference type="NCBI Taxonomy" id="1073325"/>
    <lineage>
        <taxon>Bacteria</taxon>
        <taxon>Pseudomonadati</taxon>
        <taxon>Bacteroidota</taxon>
        <taxon>Flavobacteriia</taxon>
        <taxon>Flavobacteriales</taxon>
        <taxon>Flavobacteriaceae</taxon>
        <taxon>Salegentibacter</taxon>
    </lineage>
</organism>
<sequence>MEKWSFKVKSNPEVISENLESSLGSINGFVFQMKNDSSNFISFKIRKRLLYAWYILYHNNVIANGKLSKTGSNNETNIDISFSQHFLLKLVVFTHLFLGLGFVIAIILGNSRNTSMFLLAALTLAIGIFLWFRLQKKYKRNVQEYKTLISKTLEL</sequence>
<keyword evidence="1" id="KW-0812">Transmembrane</keyword>
<evidence type="ECO:0000313" key="3">
    <source>
        <dbReference type="Proteomes" id="UP000183945"/>
    </source>
</evidence>
<dbReference type="AlphaFoldDB" id="A0A1M5CBU3"/>
<evidence type="ECO:0000256" key="1">
    <source>
        <dbReference type="SAM" id="Phobius"/>
    </source>
</evidence>
<dbReference type="OrthoDB" id="1122215at2"/>
<keyword evidence="3" id="KW-1185">Reference proteome</keyword>
<gene>
    <name evidence="2" type="ORF">SAMN05444483_101430</name>
</gene>
<evidence type="ECO:0000313" key="2">
    <source>
        <dbReference type="EMBL" id="SHF51882.1"/>
    </source>
</evidence>
<keyword evidence="1" id="KW-1133">Transmembrane helix</keyword>
<dbReference type="Proteomes" id="UP000183945">
    <property type="component" value="Unassembled WGS sequence"/>
</dbReference>
<dbReference type="EMBL" id="FQVT01000001">
    <property type="protein sequence ID" value="SHF51882.1"/>
    <property type="molecule type" value="Genomic_DNA"/>
</dbReference>
<proteinExistence type="predicted"/>
<reference evidence="3" key="1">
    <citation type="submission" date="2016-11" db="EMBL/GenBank/DDBJ databases">
        <authorList>
            <person name="Varghese N."/>
            <person name="Submissions S."/>
        </authorList>
    </citation>
    <scope>NUCLEOTIDE SEQUENCE [LARGE SCALE GENOMIC DNA]</scope>
    <source>
        <strain evidence="3">DSM 24579</strain>
    </source>
</reference>
<name>A0A1M5CBU3_SALEC</name>
<accession>A0A1M5CBU3</accession>
<feature type="transmembrane region" description="Helical" evidence="1">
    <location>
        <begin position="114"/>
        <end position="132"/>
    </location>
</feature>
<feature type="transmembrane region" description="Helical" evidence="1">
    <location>
        <begin position="86"/>
        <end position="108"/>
    </location>
</feature>